<comment type="caution">
    <text evidence="1">The sequence shown here is derived from an EMBL/GenBank/DDBJ whole genome shotgun (WGS) entry which is preliminary data.</text>
</comment>
<sequence>MDFEIRNPVLQTPLPVVTRLCARIPVRGTFYALKGLMPAPLGHEVLYIASPRDPRRMWWGSHFDLEVISSGFHGFGIRKGTRSTTYKPLDNHPEECYGLLGPSVQVPAAFAHREGASAALLGGPEAVQTFIDYIIWQGGEKQKWALWSRVKAQMESTSETQGIIFDDFRGSIVLPGFGGAFGAWETVVSYSWDYL</sequence>
<reference evidence="1 2" key="1">
    <citation type="journal article" date="2019" name="Nat. Ecol. Evol.">
        <title>Megaphylogeny resolves global patterns of mushroom evolution.</title>
        <authorList>
            <person name="Varga T."/>
            <person name="Krizsan K."/>
            <person name="Foldi C."/>
            <person name="Dima B."/>
            <person name="Sanchez-Garcia M."/>
            <person name="Sanchez-Ramirez S."/>
            <person name="Szollosi G.J."/>
            <person name="Szarkandi J.G."/>
            <person name="Papp V."/>
            <person name="Albert L."/>
            <person name="Andreopoulos W."/>
            <person name="Angelini C."/>
            <person name="Antonin V."/>
            <person name="Barry K.W."/>
            <person name="Bougher N.L."/>
            <person name="Buchanan P."/>
            <person name="Buyck B."/>
            <person name="Bense V."/>
            <person name="Catcheside P."/>
            <person name="Chovatia M."/>
            <person name="Cooper J."/>
            <person name="Damon W."/>
            <person name="Desjardin D."/>
            <person name="Finy P."/>
            <person name="Geml J."/>
            <person name="Haridas S."/>
            <person name="Hughes K."/>
            <person name="Justo A."/>
            <person name="Karasinski D."/>
            <person name="Kautmanova I."/>
            <person name="Kiss B."/>
            <person name="Kocsube S."/>
            <person name="Kotiranta H."/>
            <person name="LaButti K.M."/>
            <person name="Lechner B.E."/>
            <person name="Liimatainen K."/>
            <person name="Lipzen A."/>
            <person name="Lukacs Z."/>
            <person name="Mihaltcheva S."/>
            <person name="Morgado L.N."/>
            <person name="Niskanen T."/>
            <person name="Noordeloos M.E."/>
            <person name="Ohm R.A."/>
            <person name="Ortiz-Santana B."/>
            <person name="Ovrebo C."/>
            <person name="Racz N."/>
            <person name="Riley R."/>
            <person name="Savchenko A."/>
            <person name="Shiryaev A."/>
            <person name="Soop K."/>
            <person name="Spirin V."/>
            <person name="Szebenyi C."/>
            <person name="Tomsovsky M."/>
            <person name="Tulloss R.E."/>
            <person name="Uehling J."/>
            <person name="Grigoriev I.V."/>
            <person name="Vagvolgyi C."/>
            <person name="Papp T."/>
            <person name="Martin F.M."/>
            <person name="Miettinen O."/>
            <person name="Hibbett D.S."/>
            <person name="Nagy L.G."/>
        </authorList>
    </citation>
    <scope>NUCLEOTIDE SEQUENCE [LARGE SCALE GENOMIC DNA]</scope>
    <source>
        <strain evidence="1 2">FP101781</strain>
    </source>
</reference>
<gene>
    <name evidence="1" type="ORF">FA13DRAFT_1706658</name>
</gene>
<proteinExistence type="predicted"/>
<evidence type="ECO:0000313" key="2">
    <source>
        <dbReference type="Proteomes" id="UP000298030"/>
    </source>
</evidence>
<name>A0A4Y7TM91_COPMI</name>
<organism evidence="1 2">
    <name type="scientific">Coprinellus micaceus</name>
    <name type="common">Glistening ink-cap mushroom</name>
    <name type="synonym">Coprinus micaceus</name>
    <dbReference type="NCBI Taxonomy" id="71717"/>
    <lineage>
        <taxon>Eukaryota</taxon>
        <taxon>Fungi</taxon>
        <taxon>Dikarya</taxon>
        <taxon>Basidiomycota</taxon>
        <taxon>Agaricomycotina</taxon>
        <taxon>Agaricomycetes</taxon>
        <taxon>Agaricomycetidae</taxon>
        <taxon>Agaricales</taxon>
        <taxon>Agaricineae</taxon>
        <taxon>Psathyrellaceae</taxon>
        <taxon>Coprinellus</taxon>
    </lineage>
</organism>
<evidence type="ECO:0000313" key="1">
    <source>
        <dbReference type="EMBL" id="TEB35303.1"/>
    </source>
</evidence>
<keyword evidence="2" id="KW-1185">Reference proteome</keyword>
<dbReference type="AlphaFoldDB" id="A0A4Y7TM91"/>
<dbReference type="EMBL" id="QPFP01000007">
    <property type="protein sequence ID" value="TEB35303.1"/>
    <property type="molecule type" value="Genomic_DNA"/>
</dbReference>
<dbReference type="Proteomes" id="UP000298030">
    <property type="component" value="Unassembled WGS sequence"/>
</dbReference>
<accession>A0A4Y7TM91</accession>
<protein>
    <submittedName>
        <fullName evidence="1">Uncharacterized protein</fullName>
    </submittedName>
</protein>